<keyword evidence="1" id="KW-0812">Transmembrane</keyword>
<evidence type="ECO:0000256" key="1">
    <source>
        <dbReference type="SAM" id="Phobius"/>
    </source>
</evidence>
<sequence>MKAKKIGPFIWISSFVVMLLVVVYFILFSDFMKGWSSPAKEQQYYTGTVVEIKEQNSKVDGDKILYSIVLDNGEYLNVTKNSRFYVTSSDFYQADAKFSKMRIEADFNDVNVGDKIESWTRQVNNHLFEIYELTIK</sequence>
<keyword evidence="1" id="KW-1133">Transmembrane helix</keyword>
<comment type="caution">
    <text evidence="2">The sequence shown here is derived from an EMBL/GenBank/DDBJ whole genome shotgun (WGS) entry which is preliminary data.</text>
</comment>
<dbReference type="EMBL" id="LITU01000059">
    <property type="protein sequence ID" value="KOY15909.1"/>
    <property type="molecule type" value="Genomic_DNA"/>
</dbReference>
<dbReference type="OrthoDB" id="2606092at2"/>
<reference evidence="2 3" key="1">
    <citation type="submission" date="2015-08" db="EMBL/GenBank/DDBJ databases">
        <title>Draft genome sequence of cellulolytic and xylanolytic Paenibacillus sp. A59, isolated from a decaying forest soil from Patagonia, Argentina.</title>
        <authorList>
            <person name="Ghio S."/>
            <person name="Caceres A.M."/>
            <person name="Talia P."/>
            <person name="Grasso D."/>
            <person name="Campos E."/>
        </authorList>
    </citation>
    <scope>NUCLEOTIDE SEQUENCE [LARGE SCALE GENOMIC DNA]</scope>
    <source>
        <strain evidence="2 3">A59</strain>
    </source>
</reference>
<proteinExistence type="predicted"/>
<feature type="transmembrane region" description="Helical" evidence="1">
    <location>
        <begin position="6"/>
        <end position="27"/>
    </location>
</feature>
<keyword evidence="3" id="KW-1185">Reference proteome</keyword>
<dbReference type="Proteomes" id="UP000037688">
    <property type="component" value="Unassembled WGS sequence"/>
</dbReference>
<gene>
    <name evidence="2" type="ORF">AMS66_14900</name>
</gene>
<keyword evidence="1" id="KW-0472">Membrane</keyword>
<dbReference type="AlphaFoldDB" id="A0A0M9BP21"/>
<dbReference type="PATRIC" id="fig|1705561.3.peg.2918"/>
<organism evidence="2 3">
    <name type="scientific">Paenibacillus xylanivorans</name>
    <dbReference type="NCBI Taxonomy" id="1705561"/>
    <lineage>
        <taxon>Bacteria</taxon>
        <taxon>Bacillati</taxon>
        <taxon>Bacillota</taxon>
        <taxon>Bacilli</taxon>
        <taxon>Bacillales</taxon>
        <taxon>Paenibacillaceae</taxon>
        <taxon>Paenibacillus</taxon>
    </lineage>
</organism>
<evidence type="ECO:0000313" key="2">
    <source>
        <dbReference type="EMBL" id="KOY15909.1"/>
    </source>
</evidence>
<dbReference type="RefSeq" id="WP_053781525.1">
    <property type="nucleotide sequence ID" value="NZ_LITU01000059.1"/>
</dbReference>
<protein>
    <recommendedName>
        <fullName evidence="4">DUF3221 domain-containing protein</fullName>
    </recommendedName>
</protein>
<evidence type="ECO:0000313" key="3">
    <source>
        <dbReference type="Proteomes" id="UP000037688"/>
    </source>
</evidence>
<evidence type="ECO:0008006" key="4">
    <source>
        <dbReference type="Google" id="ProtNLM"/>
    </source>
</evidence>
<name>A0A0M9BP21_9BACL</name>
<accession>A0A0M9BP21</accession>